<dbReference type="Pfam" id="PF08877">
    <property type="entry name" value="MepB-like"/>
    <property type="match status" value="1"/>
</dbReference>
<dbReference type="InterPro" id="IPR011235">
    <property type="entry name" value="MepB-like"/>
</dbReference>
<dbReference type="Proteomes" id="UP000438760">
    <property type="component" value="Unassembled WGS sequence"/>
</dbReference>
<dbReference type="OrthoDB" id="4954833at2"/>
<gene>
    <name evidence="1" type="ORF">GJV76_12795</name>
</gene>
<keyword evidence="2" id="KW-1185">Reference proteome</keyword>
<dbReference type="InterPro" id="IPR038231">
    <property type="entry name" value="MepB-like_sf"/>
</dbReference>
<dbReference type="EMBL" id="WMJX01000037">
    <property type="protein sequence ID" value="MTG98997.1"/>
    <property type="molecule type" value="Genomic_DNA"/>
</dbReference>
<protein>
    <recommendedName>
        <fullName evidence="3">MepB protein</fullName>
    </recommendedName>
</protein>
<evidence type="ECO:0000313" key="2">
    <source>
        <dbReference type="Proteomes" id="UP000438760"/>
    </source>
</evidence>
<evidence type="ECO:0000313" key="1">
    <source>
        <dbReference type="EMBL" id="MTG98997.1"/>
    </source>
</evidence>
<reference evidence="1 2" key="1">
    <citation type="submission" date="2019-11" db="EMBL/GenBank/DDBJ databases">
        <title>Genome of Strain BIT-d1.</title>
        <authorList>
            <person name="Yang Y."/>
        </authorList>
    </citation>
    <scope>NUCLEOTIDE SEQUENCE [LARGE SCALE GENOMIC DNA]</scope>
    <source>
        <strain evidence="1 2">BIT-d1</strain>
    </source>
</reference>
<name>A0A6I3LMQ4_9FLAO</name>
<comment type="caution">
    <text evidence="1">The sequence shown here is derived from an EMBL/GenBank/DDBJ whole genome shotgun (WGS) entry which is preliminary data.</text>
</comment>
<dbReference type="Gene3D" id="3.40.1350.140">
    <property type="entry name" value="MepB-like"/>
    <property type="match status" value="1"/>
</dbReference>
<sequence>MASIPSFLKTLQGVLNISTQAIPCDFKFPRETSEYNACSFTLENKNIIYRKAKLTPKKVGLFVAIWERDEDGQTRPYSNDDDFDFLLIDIDSPSIKGFFLYPKNTLIELNIISSEQTQGKRGMRVYPTAEDNMNKQATKTYKSHLPYFHTVENN</sequence>
<dbReference type="AlphaFoldDB" id="A0A6I3LMQ4"/>
<dbReference type="RefSeq" id="WP_155093005.1">
    <property type="nucleotide sequence ID" value="NZ_CP102754.1"/>
</dbReference>
<accession>A0A6I3LMQ4</accession>
<proteinExistence type="predicted"/>
<evidence type="ECO:0008006" key="3">
    <source>
        <dbReference type="Google" id="ProtNLM"/>
    </source>
</evidence>
<organism evidence="1 2">
    <name type="scientific">Myroides albus</name>
    <dbReference type="NCBI Taxonomy" id="2562892"/>
    <lineage>
        <taxon>Bacteria</taxon>
        <taxon>Pseudomonadati</taxon>
        <taxon>Bacteroidota</taxon>
        <taxon>Flavobacteriia</taxon>
        <taxon>Flavobacteriales</taxon>
        <taxon>Flavobacteriaceae</taxon>
        <taxon>Myroides</taxon>
    </lineage>
</organism>